<organism evidence="4 5">
    <name type="scientific">Paramuricea clavata</name>
    <name type="common">Red gorgonian</name>
    <name type="synonym">Violescent sea-whip</name>
    <dbReference type="NCBI Taxonomy" id="317549"/>
    <lineage>
        <taxon>Eukaryota</taxon>
        <taxon>Metazoa</taxon>
        <taxon>Cnidaria</taxon>
        <taxon>Anthozoa</taxon>
        <taxon>Octocorallia</taxon>
        <taxon>Malacalcyonacea</taxon>
        <taxon>Plexauridae</taxon>
        <taxon>Paramuricea</taxon>
    </lineage>
</organism>
<reference evidence="4" key="1">
    <citation type="submission" date="2020-04" db="EMBL/GenBank/DDBJ databases">
        <authorList>
            <person name="Alioto T."/>
            <person name="Alioto T."/>
            <person name="Gomez Garrido J."/>
        </authorList>
    </citation>
    <scope>NUCLEOTIDE SEQUENCE</scope>
    <source>
        <strain evidence="4">A484AB</strain>
    </source>
</reference>
<dbReference type="PANTHER" id="PTHR36191">
    <property type="entry name" value="ENDO/EXONUCLEASE/PHOSPHATASE DOMAIN-CONTAINING PROTEIN-RELATED"/>
    <property type="match status" value="1"/>
</dbReference>
<protein>
    <recommendedName>
        <fullName evidence="3">UMOD/GP2/OIT3-like D8C domain-containing protein</fullName>
    </recommendedName>
</protein>
<proteinExistence type="predicted"/>
<dbReference type="AlphaFoldDB" id="A0A6S7J185"/>
<name>A0A6S7J185_PARCT</name>
<evidence type="ECO:0000256" key="2">
    <source>
        <dbReference type="ARBA" id="ARBA00023157"/>
    </source>
</evidence>
<dbReference type="OrthoDB" id="5945417at2759"/>
<sequence>MHAFLPFLFLFLYHSQEVRAGTFCSEVQYTLINDTRRSTAFKSSPPYLCDRGIIEDNKWYRFYSASGNITLIPTENPGLNRCGTHVPIWFNGEHPTEENIIVNATACAAIAFQLPKGCGISYDIKVVKCPGDFYLYKLKEPKQCFLAYC</sequence>
<dbReference type="EMBL" id="CACRXK020013704">
    <property type="protein sequence ID" value="CAB4025615.1"/>
    <property type="molecule type" value="Genomic_DNA"/>
</dbReference>
<feature type="domain" description="UMOD/GP2/OIT3-like D8C" evidence="3">
    <location>
        <begin position="72"/>
        <end position="149"/>
    </location>
</feature>
<keyword evidence="2" id="KW-1015">Disulfide bond</keyword>
<evidence type="ECO:0000313" key="5">
    <source>
        <dbReference type="Proteomes" id="UP001152795"/>
    </source>
</evidence>
<dbReference type="Proteomes" id="UP001152795">
    <property type="component" value="Unassembled WGS sequence"/>
</dbReference>
<dbReference type="InterPro" id="IPR057774">
    <property type="entry name" value="D8C_UMOD/GP2/OIT3-like"/>
</dbReference>
<gene>
    <name evidence="4" type="ORF">PACLA_8A046025</name>
</gene>
<evidence type="ECO:0000313" key="4">
    <source>
        <dbReference type="EMBL" id="CAB4025615.1"/>
    </source>
</evidence>
<dbReference type="PANTHER" id="PTHR36191:SF4">
    <property type="entry name" value="VWFD DOMAIN-CONTAINING PROTEIN"/>
    <property type="match status" value="1"/>
</dbReference>
<accession>A0A6S7J185</accession>
<evidence type="ECO:0000256" key="1">
    <source>
        <dbReference type="ARBA" id="ARBA00022729"/>
    </source>
</evidence>
<comment type="caution">
    <text evidence="4">The sequence shown here is derived from an EMBL/GenBank/DDBJ whole genome shotgun (WGS) entry which is preliminary data.</text>
</comment>
<keyword evidence="5" id="KW-1185">Reference proteome</keyword>
<feature type="non-terminal residue" evidence="4">
    <location>
        <position position="149"/>
    </location>
</feature>
<keyword evidence="1" id="KW-0732">Signal</keyword>
<dbReference type="Pfam" id="PF23283">
    <property type="entry name" value="D8C_UMOD"/>
    <property type="match status" value="1"/>
</dbReference>
<evidence type="ECO:0000259" key="3">
    <source>
        <dbReference type="Pfam" id="PF23283"/>
    </source>
</evidence>